<organism evidence="2 3">
    <name type="scientific">Herbaspirillum robiniae</name>
    <dbReference type="NCBI Taxonomy" id="2014887"/>
    <lineage>
        <taxon>Bacteria</taxon>
        <taxon>Pseudomonadati</taxon>
        <taxon>Pseudomonadota</taxon>
        <taxon>Betaproteobacteria</taxon>
        <taxon>Burkholderiales</taxon>
        <taxon>Oxalobacteraceae</taxon>
        <taxon>Herbaspirillum</taxon>
    </lineage>
</organism>
<dbReference type="PANTHER" id="PTHR43162">
    <property type="match status" value="1"/>
</dbReference>
<protein>
    <submittedName>
        <fullName evidence="2">NmrA family transcriptional regulator</fullName>
    </submittedName>
</protein>
<reference evidence="2 3" key="1">
    <citation type="submission" date="2017-06" db="EMBL/GenBank/DDBJ databases">
        <title>Herbaspirillum phytohormonus sp. nov., isolated from the root nodule of Robinia pseudoacacia in lead-zinc mine.</title>
        <authorList>
            <person name="Fan M."/>
            <person name="Lin Y."/>
        </authorList>
    </citation>
    <scope>NUCLEOTIDE SEQUENCE [LARGE SCALE GENOMIC DNA]</scope>
    <source>
        <strain evidence="2 3">HZ10</strain>
    </source>
</reference>
<sequence length="290" mass="31097">MYAITGITGQVGGTLARSLLAAGRDVRAVVRDAAKGESWARQGAEVALAELTDVPAMIRAFSGADGVFILLPPAFDPMPGFPAARRIIAAVREALEMAGPKKVVALSTIGADAEQPNLLNQLRIMEQQFATLEMPVTFLRAGWFMENSRWDIDAARAGAIASYLQPASRAIAMVSTADVGRTAAALLQEDWNGRRVVQLEGPQRTSPDDIAAAFGRLLGRAVEVDVVPRVEWEGIFRAQGMENPLPRMQMVDGFNAGWIDFAHGGRDSRRGSVGIEAALRAMLEEQAGTV</sequence>
<dbReference type="RefSeq" id="WP_088752656.1">
    <property type="nucleotide sequence ID" value="NZ_NJGU01000016.1"/>
</dbReference>
<evidence type="ECO:0000259" key="1">
    <source>
        <dbReference type="Pfam" id="PF13460"/>
    </source>
</evidence>
<dbReference type="Proteomes" id="UP000197596">
    <property type="component" value="Unassembled WGS sequence"/>
</dbReference>
<dbReference type="InterPro" id="IPR036291">
    <property type="entry name" value="NAD(P)-bd_dom_sf"/>
</dbReference>
<dbReference type="SUPFAM" id="SSF51735">
    <property type="entry name" value="NAD(P)-binding Rossmann-fold domains"/>
    <property type="match status" value="1"/>
</dbReference>
<dbReference type="Gene3D" id="3.40.50.720">
    <property type="entry name" value="NAD(P)-binding Rossmann-like Domain"/>
    <property type="match status" value="1"/>
</dbReference>
<comment type="caution">
    <text evidence="2">The sequence shown here is derived from an EMBL/GenBank/DDBJ whole genome shotgun (WGS) entry which is preliminary data.</text>
</comment>
<evidence type="ECO:0000313" key="2">
    <source>
        <dbReference type="EMBL" id="OWY26718.1"/>
    </source>
</evidence>
<gene>
    <name evidence="2" type="ORF">CEJ42_22565</name>
</gene>
<accession>A0A2D0B5R0</accession>
<dbReference type="EMBL" id="NJGU01000016">
    <property type="protein sequence ID" value="OWY26718.1"/>
    <property type="molecule type" value="Genomic_DNA"/>
</dbReference>
<proteinExistence type="predicted"/>
<name>A0A2D0B5R0_9BURK</name>
<dbReference type="Gene3D" id="3.90.25.10">
    <property type="entry name" value="UDP-galactose 4-epimerase, domain 1"/>
    <property type="match status" value="1"/>
</dbReference>
<feature type="domain" description="NAD(P)-binding" evidence="1">
    <location>
        <begin position="6"/>
        <end position="189"/>
    </location>
</feature>
<dbReference type="InterPro" id="IPR051604">
    <property type="entry name" value="Ergot_Alk_Oxidoreductase"/>
</dbReference>
<dbReference type="PANTHER" id="PTHR43162:SF1">
    <property type="entry name" value="PRESTALK A DIFFERENTIATION PROTEIN A"/>
    <property type="match status" value="1"/>
</dbReference>
<evidence type="ECO:0000313" key="3">
    <source>
        <dbReference type="Proteomes" id="UP000197596"/>
    </source>
</evidence>
<dbReference type="InterPro" id="IPR016040">
    <property type="entry name" value="NAD(P)-bd_dom"/>
</dbReference>
<dbReference type="Pfam" id="PF13460">
    <property type="entry name" value="NAD_binding_10"/>
    <property type="match status" value="1"/>
</dbReference>
<dbReference type="AlphaFoldDB" id="A0A2D0B5R0"/>